<dbReference type="SMART" id="SM00131">
    <property type="entry name" value="KU"/>
    <property type="match status" value="2"/>
</dbReference>
<sequence length="344" mass="37763">MPKILNNIFLIAALTALQSGASSGFHPMVSGYFHYDDPVPSLAHSPRQSTGTHNSEGLTDPEKKPENETADVTPGGVKPENTDSALQSGDSGAHDTMDYYDDDDDDEDSSANAPPRRPTGTNSSKEIPDPKKKPENETTQVAPDGAGGDDDGDDDYDDYDVSDVITLGTRAPTTSTTPKAGINTPTAQPMEVALYVPDAPRIPKVCTEEQDEGECGSNEEGTEEFRYSYDAAKNSCDMFPYKGCKGNGNNFASEEECQNRCRVGAVYDSKEDARLPRVCKLRAAHGHCASGQEPELRYFYNQYTERCEVFTYSGCGGNENNFKTRHQCETRCRCKFERNYVFLI</sequence>
<reference evidence="7" key="1">
    <citation type="submission" date="2019-12" db="EMBL/GenBank/DDBJ databases">
        <title>An insight into the sialome of adult female Ixodes ricinus ticks feeding for 6 days.</title>
        <authorList>
            <person name="Perner J."/>
            <person name="Ribeiro J.M.C."/>
        </authorList>
    </citation>
    <scope>NUCLEOTIDE SEQUENCE</scope>
    <source>
        <strain evidence="7">Semi-engorged</strain>
        <tissue evidence="7">Salivary glands</tissue>
    </source>
</reference>
<dbReference type="EMBL" id="GIFC01016480">
    <property type="protein sequence ID" value="MXU98563.1"/>
    <property type="molecule type" value="Transcribed_RNA"/>
</dbReference>
<dbReference type="InterPro" id="IPR020901">
    <property type="entry name" value="Prtase_inh_Kunz-CS"/>
</dbReference>
<feature type="compositionally biased region" description="Basic and acidic residues" evidence="4">
    <location>
        <begin position="126"/>
        <end position="136"/>
    </location>
</feature>
<feature type="region of interest" description="Disordered" evidence="4">
    <location>
        <begin position="40"/>
        <end position="160"/>
    </location>
</feature>
<evidence type="ECO:0000256" key="5">
    <source>
        <dbReference type="SAM" id="SignalP"/>
    </source>
</evidence>
<dbReference type="PROSITE" id="PS50279">
    <property type="entry name" value="BPTI_KUNITZ_2"/>
    <property type="match status" value="2"/>
</dbReference>
<evidence type="ECO:0000259" key="6">
    <source>
        <dbReference type="PROSITE" id="PS50279"/>
    </source>
</evidence>
<dbReference type="PROSITE" id="PS00280">
    <property type="entry name" value="BPTI_KUNITZ_1"/>
    <property type="match status" value="2"/>
</dbReference>
<dbReference type="Gene3D" id="4.10.410.10">
    <property type="entry name" value="Pancreatic trypsin inhibitor Kunitz domain"/>
    <property type="match status" value="2"/>
</dbReference>
<accession>A0A6B0V8L6</accession>
<evidence type="ECO:0000256" key="1">
    <source>
        <dbReference type="ARBA" id="ARBA00022690"/>
    </source>
</evidence>
<organism evidence="7">
    <name type="scientific">Ixodes ricinus</name>
    <name type="common">Common tick</name>
    <name type="synonym">Acarus ricinus</name>
    <dbReference type="NCBI Taxonomy" id="34613"/>
    <lineage>
        <taxon>Eukaryota</taxon>
        <taxon>Metazoa</taxon>
        <taxon>Ecdysozoa</taxon>
        <taxon>Arthropoda</taxon>
        <taxon>Chelicerata</taxon>
        <taxon>Arachnida</taxon>
        <taxon>Acari</taxon>
        <taxon>Parasitiformes</taxon>
        <taxon>Ixodida</taxon>
        <taxon>Ixodoidea</taxon>
        <taxon>Ixodidae</taxon>
        <taxon>Ixodinae</taxon>
        <taxon>Ixodes</taxon>
    </lineage>
</organism>
<dbReference type="InterPro" id="IPR002223">
    <property type="entry name" value="Kunitz_BPTI"/>
</dbReference>
<keyword evidence="5" id="KW-0732">Signal</keyword>
<dbReference type="InterPro" id="IPR036880">
    <property type="entry name" value="Kunitz_BPTI_sf"/>
</dbReference>
<protein>
    <submittedName>
        <fullName evidence="7">Putative kunitz</fullName>
    </submittedName>
</protein>
<dbReference type="GO" id="GO:0005615">
    <property type="term" value="C:extracellular space"/>
    <property type="evidence" value="ECO:0007669"/>
    <property type="project" value="TreeGrafter"/>
</dbReference>
<feature type="signal peptide" evidence="5">
    <location>
        <begin position="1"/>
        <end position="24"/>
    </location>
</feature>
<feature type="compositionally biased region" description="Acidic residues" evidence="4">
    <location>
        <begin position="98"/>
        <end position="109"/>
    </location>
</feature>
<feature type="domain" description="BPTI/Kunitz inhibitor" evidence="6">
    <location>
        <begin position="206"/>
        <end position="261"/>
    </location>
</feature>
<feature type="compositionally biased region" description="Acidic residues" evidence="4">
    <location>
        <begin position="147"/>
        <end position="160"/>
    </location>
</feature>
<dbReference type="PANTHER" id="PTHR10083:SF374">
    <property type="entry name" value="BPTI_KUNITZ INHIBITOR DOMAIN-CONTAINING PROTEIN"/>
    <property type="match status" value="1"/>
</dbReference>
<evidence type="ECO:0000313" key="7">
    <source>
        <dbReference type="EMBL" id="MXU98563.1"/>
    </source>
</evidence>
<name>A0A6B0V8L6_IXORI</name>
<proteinExistence type="predicted"/>
<feature type="compositionally biased region" description="Polar residues" evidence="4">
    <location>
        <begin position="46"/>
        <end position="57"/>
    </location>
</feature>
<dbReference type="PANTHER" id="PTHR10083">
    <property type="entry name" value="KUNITZ-TYPE PROTEASE INHIBITOR-RELATED"/>
    <property type="match status" value="1"/>
</dbReference>
<dbReference type="SUPFAM" id="SSF57362">
    <property type="entry name" value="BPTI-like"/>
    <property type="match status" value="2"/>
</dbReference>
<dbReference type="PRINTS" id="PR00759">
    <property type="entry name" value="BASICPTASE"/>
</dbReference>
<dbReference type="CDD" id="cd00109">
    <property type="entry name" value="Kunitz-type"/>
    <property type="match status" value="2"/>
</dbReference>
<evidence type="ECO:0000256" key="4">
    <source>
        <dbReference type="SAM" id="MobiDB-lite"/>
    </source>
</evidence>
<keyword evidence="1" id="KW-0646">Protease inhibitor</keyword>
<evidence type="ECO:0000256" key="3">
    <source>
        <dbReference type="ARBA" id="ARBA00023157"/>
    </source>
</evidence>
<dbReference type="AlphaFoldDB" id="A0A6B0V8L6"/>
<evidence type="ECO:0000256" key="2">
    <source>
        <dbReference type="ARBA" id="ARBA00022900"/>
    </source>
</evidence>
<dbReference type="GO" id="GO:0004867">
    <property type="term" value="F:serine-type endopeptidase inhibitor activity"/>
    <property type="evidence" value="ECO:0007669"/>
    <property type="project" value="UniProtKB-KW"/>
</dbReference>
<dbReference type="Pfam" id="PF00014">
    <property type="entry name" value="Kunitz_BPTI"/>
    <property type="match status" value="2"/>
</dbReference>
<keyword evidence="3" id="KW-1015">Disulfide bond</keyword>
<keyword evidence="2" id="KW-0722">Serine protease inhibitor</keyword>
<feature type="domain" description="BPTI/Kunitz inhibitor" evidence="6">
    <location>
        <begin position="279"/>
        <end position="332"/>
    </location>
</feature>
<dbReference type="InterPro" id="IPR050098">
    <property type="entry name" value="TFPI/VKTCI-like"/>
</dbReference>
<feature type="chain" id="PRO_5025657248" evidence="5">
    <location>
        <begin position="25"/>
        <end position="344"/>
    </location>
</feature>